<comment type="caution">
    <text evidence="2">The sequence shown here is derived from an EMBL/GenBank/DDBJ whole genome shotgun (WGS) entry which is preliminary data.</text>
</comment>
<sequence>MAEKQKLSLQDSIQKFIPDFPSKGYTITVEHLLTHTSGLTEFFTLDHPDPFALRRDFKPMELIQFFMNEPLEFEPGTKSSYTNSGYFLLGYIIEVVSGVPYGAYLQENIFKPSGMTQTYYGDNSQVIPNRVSSYFKEGDSFRNGEYRSMTVPYAAGALLSTVEEMSKWHQSLYQNKLISRDLLTASITAYRLKDETVGDFGYGWFINPVEVQGSPTLLHPGGISGFSSLIMYLPKEDVLVVLLANFNEVKLEEIGTQAATLAMGKKLKDEVFVDKSIWETFKGKYQMTSDVSRVALIQELEGKLIIKVENSWGAELSPTNNTTFRVKNVKPSATLEFIKDEMGKVTKFVINQGALYEWVRIE</sequence>
<accession>A0A5C8IEP2</accession>
<dbReference type="OrthoDB" id="846150at2"/>
<dbReference type="Gene3D" id="3.40.710.10">
    <property type="entry name" value="DD-peptidase/beta-lactamase superfamily"/>
    <property type="match status" value="1"/>
</dbReference>
<keyword evidence="3" id="KW-1185">Reference proteome</keyword>
<reference evidence="2 3" key="1">
    <citation type="submission" date="2019-08" db="EMBL/GenBank/DDBJ databases">
        <authorList>
            <person name="Shi S."/>
        </authorList>
    </citation>
    <scope>NUCLEOTIDE SEQUENCE [LARGE SCALE GENOMIC DNA]</scope>
    <source>
        <strain evidence="2 3">GY10130</strain>
    </source>
</reference>
<organism evidence="2 3">
    <name type="scientific">Pontibacter qinzhouensis</name>
    <dbReference type="NCBI Taxonomy" id="2603253"/>
    <lineage>
        <taxon>Bacteria</taxon>
        <taxon>Pseudomonadati</taxon>
        <taxon>Bacteroidota</taxon>
        <taxon>Cytophagia</taxon>
        <taxon>Cytophagales</taxon>
        <taxon>Hymenobacteraceae</taxon>
        <taxon>Pontibacter</taxon>
    </lineage>
</organism>
<proteinExistence type="predicted"/>
<dbReference type="Pfam" id="PF00144">
    <property type="entry name" value="Beta-lactamase"/>
    <property type="match status" value="1"/>
</dbReference>
<dbReference type="InterPro" id="IPR050491">
    <property type="entry name" value="AmpC-like"/>
</dbReference>
<dbReference type="PANTHER" id="PTHR46825">
    <property type="entry name" value="D-ALANYL-D-ALANINE-CARBOXYPEPTIDASE/ENDOPEPTIDASE AMPH"/>
    <property type="match status" value="1"/>
</dbReference>
<dbReference type="SUPFAM" id="SSF56601">
    <property type="entry name" value="beta-lactamase/transpeptidase-like"/>
    <property type="match status" value="1"/>
</dbReference>
<dbReference type="Proteomes" id="UP000321926">
    <property type="component" value="Unassembled WGS sequence"/>
</dbReference>
<evidence type="ECO:0000313" key="3">
    <source>
        <dbReference type="Proteomes" id="UP000321926"/>
    </source>
</evidence>
<dbReference type="AlphaFoldDB" id="A0A5C8IEP2"/>
<protein>
    <submittedName>
        <fullName evidence="2">Beta-lactamase family protein</fullName>
    </submittedName>
</protein>
<dbReference type="InterPro" id="IPR001466">
    <property type="entry name" value="Beta-lactam-related"/>
</dbReference>
<dbReference type="InterPro" id="IPR012338">
    <property type="entry name" value="Beta-lactam/transpept-like"/>
</dbReference>
<feature type="domain" description="Beta-lactamase-related" evidence="1">
    <location>
        <begin position="2"/>
        <end position="248"/>
    </location>
</feature>
<name>A0A5C8IEP2_9BACT</name>
<evidence type="ECO:0000259" key="1">
    <source>
        <dbReference type="Pfam" id="PF00144"/>
    </source>
</evidence>
<dbReference type="PANTHER" id="PTHR46825:SF9">
    <property type="entry name" value="BETA-LACTAMASE-RELATED DOMAIN-CONTAINING PROTEIN"/>
    <property type="match status" value="1"/>
</dbReference>
<evidence type="ECO:0000313" key="2">
    <source>
        <dbReference type="EMBL" id="TXK18373.1"/>
    </source>
</evidence>
<dbReference type="EMBL" id="VRTY01000209">
    <property type="protein sequence ID" value="TXK18373.1"/>
    <property type="molecule type" value="Genomic_DNA"/>
</dbReference>
<gene>
    <name evidence="2" type="ORF">FVR03_24090</name>
</gene>